<proteinExistence type="inferred from homology"/>
<evidence type="ECO:0000259" key="2">
    <source>
        <dbReference type="SMART" id="SM00849"/>
    </source>
</evidence>
<comment type="caution">
    <text evidence="3">The sequence shown here is derived from an EMBL/GenBank/DDBJ whole genome shotgun (WGS) entry which is preliminary data.</text>
</comment>
<feature type="domain" description="Metallo-beta-lactamase" evidence="2">
    <location>
        <begin position="43"/>
        <end position="229"/>
    </location>
</feature>
<dbReference type="Pfam" id="PF00753">
    <property type="entry name" value="Lactamase_B"/>
    <property type="match status" value="1"/>
</dbReference>
<accession>A0ABV7BYB7</accession>
<dbReference type="InterPro" id="IPR050855">
    <property type="entry name" value="NDM-1-like"/>
</dbReference>
<name>A0ABV7BYB7_9PROT</name>
<dbReference type="Proteomes" id="UP001595420">
    <property type="component" value="Unassembled WGS sequence"/>
</dbReference>
<dbReference type="RefSeq" id="WP_216838817.1">
    <property type="nucleotide sequence ID" value="NZ_JAFNJS010000007.1"/>
</dbReference>
<organism evidence="3 4">
    <name type="scientific">Falsiroseomonas tokyonensis</name>
    <dbReference type="NCBI Taxonomy" id="430521"/>
    <lineage>
        <taxon>Bacteria</taxon>
        <taxon>Pseudomonadati</taxon>
        <taxon>Pseudomonadota</taxon>
        <taxon>Alphaproteobacteria</taxon>
        <taxon>Acetobacterales</taxon>
        <taxon>Roseomonadaceae</taxon>
        <taxon>Falsiroseomonas</taxon>
    </lineage>
</organism>
<dbReference type="EC" id="3.-.-.-" evidence="3"/>
<evidence type="ECO:0000313" key="4">
    <source>
        <dbReference type="Proteomes" id="UP001595420"/>
    </source>
</evidence>
<reference evidence="4" key="1">
    <citation type="journal article" date="2019" name="Int. J. Syst. Evol. Microbiol.">
        <title>The Global Catalogue of Microorganisms (GCM) 10K type strain sequencing project: providing services to taxonomists for standard genome sequencing and annotation.</title>
        <authorList>
            <consortium name="The Broad Institute Genomics Platform"/>
            <consortium name="The Broad Institute Genome Sequencing Center for Infectious Disease"/>
            <person name="Wu L."/>
            <person name="Ma J."/>
        </authorList>
    </citation>
    <scope>NUCLEOTIDE SEQUENCE [LARGE SCALE GENOMIC DNA]</scope>
    <source>
        <strain evidence="4">CGMCC 1.16855</strain>
    </source>
</reference>
<evidence type="ECO:0000313" key="3">
    <source>
        <dbReference type="EMBL" id="MFC3002726.1"/>
    </source>
</evidence>
<keyword evidence="3" id="KW-0378">Hydrolase</keyword>
<dbReference type="PANTHER" id="PTHR42951">
    <property type="entry name" value="METALLO-BETA-LACTAMASE DOMAIN-CONTAINING"/>
    <property type="match status" value="1"/>
</dbReference>
<dbReference type="InterPro" id="IPR001279">
    <property type="entry name" value="Metallo-B-lactamas"/>
</dbReference>
<dbReference type="PANTHER" id="PTHR42951:SF4">
    <property type="entry name" value="ACYL-COENZYME A THIOESTERASE MBLAC2"/>
    <property type="match status" value="1"/>
</dbReference>
<gene>
    <name evidence="3" type="ORF">ACFOD3_22695</name>
</gene>
<keyword evidence="4" id="KW-1185">Reference proteome</keyword>
<dbReference type="EMBL" id="JBHRSB010000007">
    <property type="protein sequence ID" value="MFC3002726.1"/>
    <property type="molecule type" value="Genomic_DNA"/>
</dbReference>
<dbReference type="GO" id="GO:0016787">
    <property type="term" value="F:hydrolase activity"/>
    <property type="evidence" value="ECO:0007669"/>
    <property type="project" value="UniProtKB-KW"/>
</dbReference>
<dbReference type="SMART" id="SM00849">
    <property type="entry name" value="Lactamase_B"/>
    <property type="match status" value="1"/>
</dbReference>
<evidence type="ECO:0000256" key="1">
    <source>
        <dbReference type="ARBA" id="ARBA00005250"/>
    </source>
</evidence>
<comment type="similarity">
    <text evidence="1">Belongs to the metallo-beta-lactamase superfamily. Class-B beta-lactamase family.</text>
</comment>
<sequence length="306" mass="32280">MISRRLVGFATLGLPLLATRQARAYRPGAGLEIVRLDRPGEASVNSYLLVGARSVVVLDCQRTAVEARAVVAAASGLGLPVEAIVLSHEHPDHIVGLDVVARAFPEAPIMAGEGTRDWIVREGPALLGAMRGAFGAAIPDRIPEPSRILRPGEMIRLAGTEWRVDQLGPGEASGMTVLHAETEDVLFAGDLFGSRATPWLLDGHARAWIAQLETALPRYGGIGTGLPGHGAAAPVAALIREQLGYLRAFESLVRTELAGGASLPEGAAARIRGATDARFPGYPRVAPQPNLIELNAQSFARELAGR</sequence>
<protein>
    <submittedName>
        <fullName evidence="3">MBL fold metallo-hydrolase</fullName>
        <ecNumber evidence="3">3.-.-.-</ecNumber>
    </submittedName>
</protein>